<gene>
    <name evidence="2" type="ORF">SNE35_20380</name>
</gene>
<evidence type="ECO:0000313" key="3">
    <source>
        <dbReference type="Proteomes" id="UP001285263"/>
    </source>
</evidence>
<dbReference type="RefSeq" id="WP_320424840.1">
    <property type="nucleotide sequence ID" value="NZ_JAXCLA010000006.1"/>
</dbReference>
<keyword evidence="3" id="KW-1185">Reference proteome</keyword>
<dbReference type="Proteomes" id="UP001285263">
    <property type="component" value="Unassembled WGS sequence"/>
</dbReference>
<accession>A0ABU5DMB4</accession>
<feature type="transmembrane region" description="Helical" evidence="1">
    <location>
        <begin position="35"/>
        <end position="56"/>
    </location>
</feature>
<dbReference type="InterPro" id="IPR021741">
    <property type="entry name" value="DUF3311"/>
</dbReference>
<dbReference type="EMBL" id="JAXCLA010000006">
    <property type="protein sequence ID" value="MDY0746881.1"/>
    <property type="molecule type" value="Genomic_DNA"/>
</dbReference>
<evidence type="ECO:0000256" key="1">
    <source>
        <dbReference type="SAM" id="Phobius"/>
    </source>
</evidence>
<feature type="transmembrane region" description="Helical" evidence="1">
    <location>
        <begin position="6"/>
        <end position="23"/>
    </location>
</feature>
<keyword evidence="1" id="KW-1133">Transmembrane helix</keyword>
<organism evidence="2 3">
    <name type="scientific">Roseateles agri</name>
    <dbReference type="NCBI Taxonomy" id="3098619"/>
    <lineage>
        <taxon>Bacteria</taxon>
        <taxon>Pseudomonadati</taxon>
        <taxon>Pseudomonadota</taxon>
        <taxon>Betaproteobacteria</taxon>
        <taxon>Burkholderiales</taxon>
        <taxon>Sphaerotilaceae</taxon>
        <taxon>Roseateles</taxon>
    </lineage>
</organism>
<keyword evidence="1" id="KW-0472">Membrane</keyword>
<comment type="caution">
    <text evidence="2">The sequence shown here is derived from an EMBL/GenBank/DDBJ whole genome shotgun (WGS) entry which is preliminary data.</text>
</comment>
<dbReference type="Pfam" id="PF11755">
    <property type="entry name" value="DUF3311"/>
    <property type="match status" value="1"/>
</dbReference>
<keyword evidence="1" id="KW-0812">Transmembrane</keyword>
<proteinExistence type="predicted"/>
<reference evidence="2 3" key="1">
    <citation type="submission" date="2023-11" db="EMBL/GenBank/DDBJ databases">
        <title>Paucibacter sp. nov., isolated from fresh soil in Korea.</title>
        <authorList>
            <person name="Le N.T.T."/>
        </authorList>
    </citation>
    <scope>NUCLEOTIDE SEQUENCE [LARGE SCALE GENOMIC DNA]</scope>
    <source>
        <strain evidence="2 3">R3-3</strain>
    </source>
</reference>
<sequence length="65" mass="7282">MRVDRWLALVPFVFTLGGVLVANRVRPFVFGLPFFLAWTMAGVALSAIVMACVYRLDPDNRPDDP</sequence>
<name>A0ABU5DMB4_9BURK</name>
<protein>
    <submittedName>
        <fullName evidence="2">DUF3311 domain-containing protein</fullName>
    </submittedName>
</protein>
<evidence type="ECO:0000313" key="2">
    <source>
        <dbReference type="EMBL" id="MDY0746881.1"/>
    </source>
</evidence>